<dbReference type="Proteomes" id="UP001165121">
    <property type="component" value="Unassembled WGS sequence"/>
</dbReference>
<protein>
    <submittedName>
        <fullName evidence="1">Unnamed protein product</fullName>
    </submittedName>
</protein>
<gene>
    <name evidence="1" type="ORF">Pfra01_001350800</name>
</gene>
<evidence type="ECO:0000313" key="1">
    <source>
        <dbReference type="EMBL" id="GMF41951.1"/>
    </source>
</evidence>
<name>A0A9W7CU47_9STRA</name>
<reference evidence="1" key="1">
    <citation type="submission" date="2023-04" db="EMBL/GenBank/DDBJ databases">
        <title>Phytophthora fragariaefolia NBRC 109709.</title>
        <authorList>
            <person name="Ichikawa N."/>
            <person name="Sato H."/>
            <person name="Tonouchi N."/>
        </authorList>
    </citation>
    <scope>NUCLEOTIDE SEQUENCE</scope>
    <source>
        <strain evidence="1">NBRC 109709</strain>
    </source>
</reference>
<dbReference type="OrthoDB" id="122204at2759"/>
<accession>A0A9W7CU47</accession>
<sequence length="81" mass="8757">MRNSLLRTPTRGMAYKGTAASKAKLPADGNVDESRDAVKTKYADSHLKGIAPSDLLVYADKTALDENTADVPTYLRSSRSL</sequence>
<evidence type="ECO:0000313" key="2">
    <source>
        <dbReference type="Proteomes" id="UP001165121"/>
    </source>
</evidence>
<dbReference type="EMBL" id="BSXT01001389">
    <property type="protein sequence ID" value="GMF41951.1"/>
    <property type="molecule type" value="Genomic_DNA"/>
</dbReference>
<proteinExistence type="predicted"/>
<comment type="caution">
    <text evidence="1">The sequence shown here is derived from an EMBL/GenBank/DDBJ whole genome shotgun (WGS) entry which is preliminary data.</text>
</comment>
<keyword evidence="2" id="KW-1185">Reference proteome</keyword>
<organism evidence="1 2">
    <name type="scientific">Phytophthora fragariaefolia</name>
    <dbReference type="NCBI Taxonomy" id="1490495"/>
    <lineage>
        <taxon>Eukaryota</taxon>
        <taxon>Sar</taxon>
        <taxon>Stramenopiles</taxon>
        <taxon>Oomycota</taxon>
        <taxon>Peronosporomycetes</taxon>
        <taxon>Peronosporales</taxon>
        <taxon>Peronosporaceae</taxon>
        <taxon>Phytophthora</taxon>
    </lineage>
</organism>
<dbReference type="AlphaFoldDB" id="A0A9W7CU47"/>